<dbReference type="GeneID" id="9052984"/>
<dbReference type="InterPro" id="IPR015527">
    <property type="entry name" value="Pept_C26_g-glut_hydrolase"/>
</dbReference>
<reference evidence="2 3" key="1">
    <citation type="submission" date="2008-07" db="EMBL/GenBank/DDBJ databases">
        <authorList>
            <person name="El-Sayed N."/>
            <person name="Caler E."/>
            <person name="Inman J."/>
            <person name="Amedeo P."/>
            <person name="Hass B."/>
            <person name="Wortman J."/>
        </authorList>
    </citation>
    <scope>NUCLEOTIDE SEQUENCE [LARGE SCALE GENOMIC DNA]</scope>
    <source>
        <strain evidence="3">ATCC 50983 / TXsc</strain>
    </source>
</reference>
<dbReference type="PANTHER" id="PTHR11315:SF0">
    <property type="entry name" value="FOLATE GAMMA-GLUTAMYL HYDROLASE"/>
    <property type="match status" value="1"/>
</dbReference>
<organism evidence="3">
    <name type="scientific">Perkinsus marinus (strain ATCC 50983 / TXsc)</name>
    <dbReference type="NCBI Taxonomy" id="423536"/>
    <lineage>
        <taxon>Eukaryota</taxon>
        <taxon>Sar</taxon>
        <taxon>Alveolata</taxon>
        <taxon>Perkinsozoa</taxon>
        <taxon>Perkinsea</taxon>
        <taxon>Perkinsida</taxon>
        <taxon>Perkinsidae</taxon>
        <taxon>Perkinsus</taxon>
    </lineage>
</organism>
<sequence length="214" mass="23445">MVFTLTLVKLLLPSLSALWLPHDQGVYALSMIEDATLSPQVEPVRCWPEVRRPLVGVLTLPCGDRCISGGGGYIAASYVKWLEAAGAQVVPIPHYETREHIMRLLKMVSAAGNDSILEHTPGADDVSLRLNWRSGVESALVKDRGAAQAVQATSAGDMTYNHHDWGVWVDQLSSFPEAEKNFKVLATSTSTEVDREFIAVVEGRNEFDGVWAVQ</sequence>
<dbReference type="GO" id="GO:0005773">
    <property type="term" value="C:vacuole"/>
    <property type="evidence" value="ECO:0007669"/>
    <property type="project" value="TreeGrafter"/>
</dbReference>
<dbReference type="AlphaFoldDB" id="C5KEZ6"/>
<dbReference type="InParanoid" id="C5KEZ6"/>
<accession>C5KEZ6</accession>
<dbReference type="RefSeq" id="XP_002785151.1">
    <property type="nucleotide sequence ID" value="XM_002785105.1"/>
</dbReference>
<dbReference type="Proteomes" id="UP000007800">
    <property type="component" value="Unassembled WGS sequence"/>
</dbReference>
<feature type="signal peptide" evidence="1">
    <location>
        <begin position="1"/>
        <end position="17"/>
    </location>
</feature>
<feature type="chain" id="PRO_5002952681" description="Folate gamma-glutamyl hydrolase" evidence="1">
    <location>
        <begin position="18"/>
        <end position="214"/>
    </location>
</feature>
<proteinExistence type="predicted"/>
<feature type="non-terminal residue" evidence="2">
    <location>
        <position position="214"/>
    </location>
</feature>
<dbReference type="GO" id="GO:0046900">
    <property type="term" value="P:tetrahydrofolylpolyglutamate metabolic process"/>
    <property type="evidence" value="ECO:0007669"/>
    <property type="project" value="TreeGrafter"/>
</dbReference>
<dbReference type="EMBL" id="GG672589">
    <property type="protein sequence ID" value="EER16947.1"/>
    <property type="molecule type" value="Genomic_DNA"/>
</dbReference>
<gene>
    <name evidence="2" type="ORF">Pmar_PMAR019762</name>
</gene>
<dbReference type="OrthoDB" id="64220at2759"/>
<protein>
    <recommendedName>
        <fullName evidence="4">Folate gamma-glutamyl hydrolase</fullName>
    </recommendedName>
</protein>
<name>C5KEZ6_PERM5</name>
<dbReference type="PANTHER" id="PTHR11315">
    <property type="entry name" value="PROTEASE FAMILY C26 GAMMA-GLUTAMYL HYDROLASE"/>
    <property type="match status" value="1"/>
</dbReference>
<keyword evidence="1" id="KW-0732">Signal</keyword>
<dbReference type="Gene3D" id="3.40.50.880">
    <property type="match status" value="2"/>
</dbReference>
<keyword evidence="3" id="KW-1185">Reference proteome</keyword>
<evidence type="ECO:0008006" key="4">
    <source>
        <dbReference type="Google" id="ProtNLM"/>
    </source>
</evidence>
<dbReference type="GO" id="GO:0034722">
    <property type="term" value="F:gamma-glutamyl-peptidase activity"/>
    <property type="evidence" value="ECO:0007669"/>
    <property type="project" value="TreeGrafter"/>
</dbReference>
<evidence type="ECO:0000256" key="1">
    <source>
        <dbReference type="SAM" id="SignalP"/>
    </source>
</evidence>
<evidence type="ECO:0000313" key="3">
    <source>
        <dbReference type="Proteomes" id="UP000007800"/>
    </source>
</evidence>
<dbReference type="InterPro" id="IPR029062">
    <property type="entry name" value="Class_I_gatase-like"/>
</dbReference>
<evidence type="ECO:0000313" key="2">
    <source>
        <dbReference type="EMBL" id="EER16947.1"/>
    </source>
</evidence>